<reference evidence="3" key="1">
    <citation type="journal article" date="2019" name="Int. J. Syst. Evol. Microbiol.">
        <title>The Global Catalogue of Microorganisms (GCM) 10K type strain sequencing project: providing services to taxonomists for standard genome sequencing and annotation.</title>
        <authorList>
            <consortium name="The Broad Institute Genomics Platform"/>
            <consortium name="The Broad Institute Genome Sequencing Center for Infectious Disease"/>
            <person name="Wu L."/>
            <person name="Ma J."/>
        </authorList>
    </citation>
    <scope>NUCLEOTIDE SEQUENCE [LARGE SCALE GENOMIC DNA]</scope>
    <source>
        <strain evidence="3">JCM 17441</strain>
    </source>
</reference>
<dbReference type="Proteomes" id="UP001500620">
    <property type="component" value="Unassembled WGS sequence"/>
</dbReference>
<dbReference type="InterPro" id="IPR001387">
    <property type="entry name" value="Cro/C1-type_HTH"/>
</dbReference>
<keyword evidence="3" id="KW-1185">Reference proteome</keyword>
<dbReference type="InterPro" id="IPR010982">
    <property type="entry name" value="Lambda_DNA-bd_dom_sf"/>
</dbReference>
<dbReference type="SUPFAM" id="SSF47413">
    <property type="entry name" value="lambda repressor-like DNA-binding domains"/>
    <property type="match status" value="1"/>
</dbReference>
<evidence type="ECO:0000313" key="2">
    <source>
        <dbReference type="EMBL" id="GAA4259774.1"/>
    </source>
</evidence>
<protein>
    <recommendedName>
        <fullName evidence="1">HTH cro/C1-type domain-containing protein</fullName>
    </recommendedName>
</protein>
<dbReference type="EMBL" id="BAABAT010000037">
    <property type="protein sequence ID" value="GAA4259774.1"/>
    <property type="molecule type" value="Genomic_DNA"/>
</dbReference>
<sequence>MDDASIPPGPQARRPVWNDEVFRARTKELGAKTDRERCAVAGISKASLRRWRLGSVSPSLGRLGQVAGRLGVGINDLIREAAA</sequence>
<accession>A0ABP8DMR2</accession>
<gene>
    <name evidence="2" type="ORF">GCM10022255_085740</name>
</gene>
<dbReference type="RefSeq" id="WP_345136672.1">
    <property type="nucleotide sequence ID" value="NZ_BAABAT010000037.1"/>
</dbReference>
<proteinExistence type="predicted"/>
<organism evidence="2 3">
    <name type="scientific">Dactylosporangium darangshiense</name>
    <dbReference type="NCBI Taxonomy" id="579108"/>
    <lineage>
        <taxon>Bacteria</taxon>
        <taxon>Bacillati</taxon>
        <taxon>Actinomycetota</taxon>
        <taxon>Actinomycetes</taxon>
        <taxon>Micromonosporales</taxon>
        <taxon>Micromonosporaceae</taxon>
        <taxon>Dactylosporangium</taxon>
    </lineage>
</organism>
<comment type="caution">
    <text evidence="2">The sequence shown here is derived from an EMBL/GenBank/DDBJ whole genome shotgun (WGS) entry which is preliminary data.</text>
</comment>
<evidence type="ECO:0000313" key="3">
    <source>
        <dbReference type="Proteomes" id="UP001500620"/>
    </source>
</evidence>
<evidence type="ECO:0000259" key="1">
    <source>
        <dbReference type="PROSITE" id="PS50943"/>
    </source>
</evidence>
<feature type="domain" description="HTH cro/C1-type" evidence="1">
    <location>
        <begin position="41"/>
        <end position="77"/>
    </location>
</feature>
<name>A0ABP8DMR2_9ACTN</name>
<dbReference type="PROSITE" id="PS50943">
    <property type="entry name" value="HTH_CROC1"/>
    <property type="match status" value="1"/>
</dbReference>